<gene>
    <name evidence="1" type="ORF">INT80_10905</name>
</gene>
<accession>A0A930UV85</accession>
<name>A0A930UV85_9PAST</name>
<dbReference type="EMBL" id="JADION010000034">
    <property type="protein sequence ID" value="MBF4102834.1"/>
    <property type="molecule type" value="Genomic_DNA"/>
</dbReference>
<sequence length="33" mass="3903">MNRAAHLIRSILGYIQRYQDAGVNRQDLKMEQL</sequence>
<reference evidence="1" key="1">
    <citation type="submission" date="2020-11" db="EMBL/GenBank/DDBJ databases">
        <title>Gallibacterium anatis 1637, full genome, WGS.</title>
        <authorList>
            <person name="Laishevtcev A.I."/>
            <person name="Yakimova E.A."/>
            <person name="Petkovich D."/>
            <person name="Stepanova T.V."/>
            <person name="Kalendr R.S."/>
            <person name="Rubalsky E.O."/>
            <person name="Zulkarneev E.R."/>
            <person name="Aleshkin A.V."/>
        </authorList>
    </citation>
    <scope>NUCLEOTIDE SEQUENCE</scope>
    <source>
        <strain evidence="1">1637</strain>
    </source>
</reference>
<comment type="caution">
    <text evidence="1">The sequence shown here is derived from an EMBL/GenBank/DDBJ whole genome shotgun (WGS) entry which is preliminary data.</text>
</comment>
<proteinExistence type="predicted"/>
<protein>
    <submittedName>
        <fullName evidence="1">DUF1845 family protein</fullName>
    </submittedName>
</protein>
<evidence type="ECO:0000313" key="1">
    <source>
        <dbReference type="EMBL" id="MBF4102834.1"/>
    </source>
</evidence>
<organism evidence="1">
    <name type="scientific">Gallibacterium anatis</name>
    <dbReference type="NCBI Taxonomy" id="750"/>
    <lineage>
        <taxon>Bacteria</taxon>
        <taxon>Pseudomonadati</taxon>
        <taxon>Pseudomonadota</taxon>
        <taxon>Gammaproteobacteria</taxon>
        <taxon>Pasteurellales</taxon>
        <taxon>Pasteurellaceae</taxon>
        <taxon>Gallibacterium</taxon>
    </lineage>
</organism>
<dbReference type="AlphaFoldDB" id="A0A930UV85"/>